<dbReference type="Pfam" id="PF25212">
    <property type="entry name" value="HVO_A0114"/>
    <property type="match status" value="1"/>
</dbReference>
<proteinExistence type="predicted"/>
<evidence type="ECO:0000313" key="1">
    <source>
        <dbReference type="EMBL" id="OOP56265.1"/>
    </source>
</evidence>
<dbReference type="InterPro" id="IPR036390">
    <property type="entry name" value="WH_DNA-bd_sf"/>
</dbReference>
<organism evidence="1 2">
    <name type="scientific">Candidatus Brocadia carolinensis</name>
    <dbReference type="NCBI Taxonomy" id="1004156"/>
    <lineage>
        <taxon>Bacteria</taxon>
        <taxon>Pseudomonadati</taxon>
        <taxon>Planctomycetota</taxon>
        <taxon>Candidatus Brocadiia</taxon>
        <taxon>Candidatus Brocadiales</taxon>
        <taxon>Candidatus Brocadiaceae</taxon>
        <taxon>Candidatus Brocadia</taxon>
    </lineage>
</organism>
<comment type="caution">
    <text evidence="1">The sequence shown here is derived from an EMBL/GenBank/DDBJ whole genome shotgun (WGS) entry which is preliminary data.</text>
</comment>
<reference evidence="1 2" key="1">
    <citation type="journal article" date="2017" name="Water Res.">
        <title>Discovery and metagenomic analysis of an anammox bacterial enrichment related to Candidatus "Brocadia caroliniensis" in a full-scale glycerol-fed nitritation-denitritation separate centrate treatment process.</title>
        <authorList>
            <person name="Park H."/>
            <person name="Brotto A.C."/>
            <person name="van Loosdrecht M.C."/>
            <person name="Chandran K."/>
        </authorList>
    </citation>
    <scope>NUCLEOTIDE SEQUENCE [LARGE SCALE GENOMIC DNA]</scope>
    <source>
        <strain evidence="1">26THWARD</strain>
    </source>
</reference>
<gene>
    <name evidence="1" type="ORF">AYP45_10165</name>
</gene>
<evidence type="ECO:0008006" key="3">
    <source>
        <dbReference type="Google" id="ProtNLM"/>
    </source>
</evidence>
<protein>
    <recommendedName>
        <fullName evidence="3">HTH marR-type domain-containing protein</fullName>
    </recommendedName>
</protein>
<dbReference type="Gene3D" id="1.10.10.10">
    <property type="entry name" value="Winged helix-like DNA-binding domain superfamily/Winged helix DNA-binding domain"/>
    <property type="match status" value="1"/>
</dbReference>
<accession>A0A1V4AT24</accession>
<dbReference type="Proteomes" id="UP000189681">
    <property type="component" value="Unassembled WGS sequence"/>
</dbReference>
<dbReference type="InterPro" id="IPR036388">
    <property type="entry name" value="WH-like_DNA-bd_sf"/>
</dbReference>
<evidence type="ECO:0000313" key="2">
    <source>
        <dbReference type="Proteomes" id="UP000189681"/>
    </source>
</evidence>
<dbReference type="SUPFAM" id="SSF46785">
    <property type="entry name" value="Winged helix' DNA-binding domain"/>
    <property type="match status" value="1"/>
</dbReference>
<sequence length="124" mass="14473">MKVKNVTVRIKSLEDVFAEAKDVMKRLEKGEKVKKHEGISFENLDVMRKVLTEERLRILKTIKKEHPTSIYQLAKILGRDMKNTFDDVQYLTQAGFIELKKTKEGREKATPLVKYDKILLEIPV</sequence>
<dbReference type="EMBL" id="AYTS01000087">
    <property type="protein sequence ID" value="OOP56265.1"/>
    <property type="molecule type" value="Genomic_DNA"/>
</dbReference>
<dbReference type="AlphaFoldDB" id="A0A1V4AT24"/>
<dbReference type="STRING" id="1004156.AYP45_10165"/>
<name>A0A1V4AT24_9BACT</name>